<feature type="non-terminal residue" evidence="1">
    <location>
        <position position="69"/>
    </location>
</feature>
<dbReference type="GO" id="GO:0032259">
    <property type="term" value="P:methylation"/>
    <property type="evidence" value="ECO:0007669"/>
    <property type="project" value="UniProtKB-KW"/>
</dbReference>
<dbReference type="InterPro" id="IPR029063">
    <property type="entry name" value="SAM-dependent_MTases_sf"/>
</dbReference>
<dbReference type="SUPFAM" id="SSF53335">
    <property type="entry name" value="S-adenosyl-L-methionine-dependent methyltransferases"/>
    <property type="match status" value="1"/>
</dbReference>
<keyword evidence="1" id="KW-0489">Methyltransferase</keyword>
<keyword evidence="1" id="KW-0808">Transferase</keyword>
<name>A0A5J4P7S9_9ZZZZ</name>
<protein>
    <submittedName>
        <fullName evidence="1">DNA adenine methyltransferase YhdJ</fullName>
        <ecNumber evidence="1">2.1.1.72</ecNumber>
    </submittedName>
</protein>
<dbReference type="Gene3D" id="3.40.50.150">
    <property type="entry name" value="Vaccinia Virus protein VP39"/>
    <property type="match status" value="1"/>
</dbReference>
<accession>A0A5J4P7S9</accession>
<dbReference type="EC" id="2.1.1.72" evidence="1"/>
<sequence length="69" mass="8135">MFFGEVERVLKKEGFIVLFGRGTSFYRWNTILADLGFNFKEEFIWDKGYCTSPLMPISRVHETISIHTK</sequence>
<gene>
    <name evidence="1" type="ORF">EZS27_043599</name>
</gene>
<evidence type="ECO:0000313" key="1">
    <source>
        <dbReference type="EMBL" id="KAA6304751.1"/>
    </source>
</evidence>
<dbReference type="AlphaFoldDB" id="A0A5J4P7S9"/>
<dbReference type="EMBL" id="SNRY01011258">
    <property type="protein sequence ID" value="KAA6304751.1"/>
    <property type="molecule type" value="Genomic_DNA"/>
</dbReference>
<organism evidence="1">
    <name type="scientific">termite gut metagenome</name>
    <dbReference type="NCBI Taxonomy" id="433724"/>
    <lineage>
        <taxon>unclassified sequences</taxon>
        <taxon>metagenomes</taxon>
        <taxon>organismal metagenomes</taxon>
    </lineage>
</organism>
<dbReference type="GO" id="GO:0009007">
    <property type="term" value="F:site-specific DNA-methyltransferase (adenine-specific) activity"/>
    <property type="evidence" value="ECO:0007669"/>
    <property type="project" value="UniProtKB-EC"/>
</dbReference>
<proteinExistence type="predicted"/>
<comment type="caution">
    <text evidence="1">The sequence shown here is derived from an EMBL/GenBank/DDBJ whole genome shotgun (WGS) entry which is preliminary data.</text>
</comment>
<reference evidence="1" key="1">
    <citation type="submission" date="2019-03" db="EMBL/GenBank/DDBJ databases">
        <title>Single cell metagenomics reveals metabolic interactions within the superorganism composed of flagellate Streblomastix strix and complex community of Bacteroidetes bacteria on its surface.</title>
        <authorList>
            <person name="Treitli S.C."/>
            <person name="Kolisko M."/>
            <person name="Husnik F."/>
            <person name="Keeling P."/>
            <person name="Hampl V."/>
        </authorList>
    </citation>
    <scope>NUCLEOTIDE SEQUENCE</scope>
    <source>
        <strain evidence="1">STM</strain>
    </source>
</reference>